<evidence type="ECO:0000313" key="3">
    <source>
        <dbReference type="Proteomes" id="UP001386955"/>
    </source>
</evidence>
<gene>
    <name evidence="2" type="ORF">VNO78_34047</name>
</gene>
<sequence length="137" mass="15773">MKKDYGHFCSQKKYYGEVGYGYGKRNSRYSKALVHKKEEKMVSTRASMVIEQCIGKRKAENVGYLDKEIKELTTPKVCGDNYLQRCSKRRRDKGVVHDNDDGGVAHDDDNRGLAMEERMSTKRVGLSYFSSMVRSEK</sequence>
<reference evidence="2 3" key="1">
    <citation type="submission" date="2024-01" db="EMBL/GenBank/DDBJ databases">
        <title>The genomes of 5 underutilized Papilionoideae crops provide insights into root nodulation and disease resistanc.</title>
        <authorList>
            <person name="Jiang F."/>
        </authorList>
    </citation>
    <scope>NUCLEOTIDE SEQUENCE [LARGE SCALE GENOMIC DNA]</scope>
    <source>
        <strain evidence="2">DUOXIRENSHENG_FW03</strain>
        <tissue evidence="2">Leaves</tissue>
    </source>
</reference>
<keyword evidence="3" id="KW-1185">Reference proteome</keyword>
<dbReference type="Proteomes" id="UP001386955">
    <property type="component" value="Unassembled WGS sequence"/>
</dbReference>
<accession>A0AAN9RSC4</accession>
<comment type="caution">
    <text evidence="2">The sequence shown here is derived from an EMBL/GenBank/DDBJ whole genome shotgun (WGS) entry which is preliminary data.</text>
</comment>
<protein>
    <submittedName>
        <fullName evidence="2">Uncharacterized protein</fullName>
    </submittedName>
</protein>
<dbReference type="EMBL" id="JAYMYS010000009">
    <property type="protein sequence ID" value="KAK7381393.1"/>
    <property type="molecule type" value="Genomic_DNA"/>
</dbReference>
<evidence type="ECO:0000256" key="1">
    <source>
        <dbReference type="SAM" id="MobiDB-lite"/>
    </source>
</evidence>
<feature type="region of interest" description="Disordered" evidence="1">
    <location>
        <begin position="90"/>
        <end position="112"/>
    </location>
</feature>
<organism evidence="2 3">
    <name type="scientific">Psophocarpus tetragonolobus</name>
    <name type="common">Winged bean</name>
    <name type="synonym">Dolichos tetragonolobus</name>
    <dbReference type="NCBI Taxonomy" id="3891"/>
    <lineage>
        <taxon>Eukaryota</taxon>
        <taxon>Viridiplantae</taxon>
        <taxon>Streptophyta</taxon>
        <taxon>Embryophyta</taxon>
        <taxon>Tracheophyta</taxon>
        <taxon>Spermatophyta</taxon>
        <taxon>Magnoliopsida</taxon>
        <taxon>eudicotyledons</taxon>
        <taxon>Gunneridae</taxon>
        <taxon>Pentapetalae</taxon>
        <taxon>rosids</taxon>
        <taxon>fabids</taxon>
        <taxon>Fabales</taxon>
        <taxon>Fabaceae</taxon>
        <taxon>Papilionoideae</taxon>
        <taxon>50 kb inversion clade</taxon>
        <taxon>NPAAA clade</taxon>
        <taxon>indigoferoid/millettioid clade</taxon>
        <taxon>Phaseoleae</taxon>
        <taxon>Psophocarpus</taxon>
    </lineage>
</organism>
<proteinExistence type="predicted"/>
<name>A0AAN9RSC4_PSOTE</name>
<feature type="compositionally biased region" description="Basic and acidic residues" evidence="1">
    <location>
        <begin position="93"/>
        <end position="112"/>
    </location>
</feature>
<dbReference type="AlphaFoldDB" id="A0AAN9RSC4"/>
<evidence type="ECO:0000313" key="2">
    <source>
        <dbReference type="EMBL" id="KAK7381393.1"/>
    </source>
</evidence>